<name>A0A974CDV4_XENLA</name>
<gene>
    <name evidence="1" type="ORF">XELAEV_18034360mg</name>
</gene>
<evidence type="ECO:0000313" key="1">
    <source>
        <dbReference type="EMBL" id="OCT71380.1"/>
    </source>
</evidence>
<organism evidence="1 2">
    <name type="scientific">Xenopus laevis</name>
    <name type="common">African clawed frog</name>
    <dbReference type="NCBI Taxonomy" id="8355"/>
    <lineage>
        <taxon>Eukaryota</taxon>
        <taxon>Metazoa</taxon>
        <taxon>Chordata</taxon>
        <taxon>Craniata</taxon>
        <taxon>Vertebrata</taxon>
        <taxon>Euteleostomi</taxon>
        <taxon>Amphibia</taxon>
        <taxon>Batrachia</taxon>
        <taxon>Anura</taxon>
        <taxon>Pipoidea</taxon>
        <taxon>Pipidae</taxon>
        <taxon>Xenopodinae</taxon>
        <taxon>Xenopus</taxon>
        <taxon>Xenopus</taxon>
    </lineage>
</organism>
<sequence>MERYNRKYYPNVEQRAPTGITIPRLNAMYSRSTVPLWTQEPQQEELPYCGLESSNRKYCPSVEWSSVEWRAPTVLSNGGR</sequence>
<evidence type="ECO:0000313" key="2">
    <source>
        <dbReference type="Proteomes" id="UP000694892"/>
    </source>
</evidence>
<reference evidence="2" key="1">
    <citation type="journal article" date="2016" name="Nature">
        <title>Genome evolution in the allotetraploid frog Xenopus laevis.</title>
        <authorList>
            <person name="Session A.M."/>
            <person name="Uno Y."/>
            <person name="Kwon T."/>
            <person name="Chapman J.A."/>
            <person name="Toyoda A."/>
            <person name="Takahashi S."/>
            <person name="Fukui A."/>
            <person name="Hikosaka A."/>
            <person name="Suzuki A."/>
            <person name="Kondo M."/>
            <person name="van Heeringen S.J."/>
            <person name="Quigley I."/>
            <person name="Heinz S."/>
            <person name="Ogino H."/>
            <person name="Ochi H."/>
            <person name="Hellsten U."/>
            <person name="Lyons J.B."/>
            <person name="Simakov O."/>
            <person name="Putnam N."/>
            <person name="Stites J."/>
            <person name="Kuroki Y."/>
            <person name="Tanaka T."/>
            <person name="Michiue T."/>
            <person name="Watanabe M."/>
            <person name="Bogdanovic O."/>
            <person name="Lister R."/>
            <person name="Georgiou G."/>
            <person name="Paranjpe S.S."/>
            <person name="van Kruijsbergen I."/>
            <person name="Shu S."/>
            <person name="Carlson J."/>
            <person name="Kinoshita T."/>
            <person name="Ohta Y."/>
            <person name="Mawaribuchi S."/>
            <person name="Jenkins J."/>
            <person name="Grimwood J."/>
            <person name="Schmutz J."/>
            <person name="Mitros T."/>
            <person name="Mozaffari S.V."/>
            <person name="Suzuki Y."/>
            <person name="Haramoto Y."/>
            <person name="Yamamoto T.S."/>
            <person name="Takagi C."/>
            <person name="Heald R."/>
            <person name="Miller K."/>
            <person name="Haudenschild C."/>
            <person name="Kitzman J."/>
            <person name="Nakayama T."/>
            <person name="Izutsu Y."/>
            <person name="Robert J."/>
            <person name="Fortriede J."/>
            <person name="Burns K."/>
            <person name="Lotay V."/>
            <person name="Karimi K."/>
            <person name="Yasuoka Y."/>
            <person name="Dichmann D.S."/>
            <person name="Flajnik M.F."/>
            <person name="Houston D.W."/>
            <person name="Shendure J."/>
            <person name="DuPasquier L."/>
            <person name="Vize P.D."/>
            <person name="Zorn A.M."/>
            <person name="Ito M."/>
            <person name="Marcotte E.M."/>
            <person name="Wallingford J.B."/>
            <person name="Ito Y."/>
            <person name="Asashima M."/>
            <person name="Ueno N."/>
            <person name="Matsuda Y."/>
            <person name="Veenstra G.J."/>
            <person name="Fujiyama A."/>
            <person name="Harland R.M."/>
            <person name="Taira M."/>
            <person name="Rokhsar D.S."/>
        </authorList>
    </citation>
    <scope>NUCLEOTIDE SEQUENCE [LARGE SCALE GENOMIC DNA]</scope>
    <source>
        <strain evidence="2">J</strain>
    </source>
</reference>
<accession>A0A974CDV4</accession>
<protein>
    <submittedName>
        <fullName evidence="1">Uncharacterized protein</fullName>
    </submittedName>
</protein>
<dbReference type="AlphaFoldDB" id="A0A974CDV4"/>
<dbReference type="EMBL" id="CM004478">
    <property type="protein sequence ID" value="OCT71380.1"/>
    <property type="molecule type" value="Genomic_DNA"/>
</dbReference>
<dbReference type="Proteomes" id="UP000694892">
    <property type="component" value="Chromosome 7L"/>
</dbReference>
<proteinExistence type="predicted"/>